<gene>
    <name evidence="2" type="ORF">KI387_004236</name>
</gene>
<reference evidence="2 3" key="1">
    <citation type="journal article" date="2021" name="Nat. Plants">
        <title>The Taxus genome provides insights into paclitaxel biosynthesis.</title>
        <authorList>
            <person name="Xiong X."/>
            <person name="Gou J."/>
            <person name="Liao Q."/>
            <person name="Li Y."/>
            <person name="Zhou Q."/>
            <person name="Bi G."/>
            <person name="Li C."/>
            <person name="Du R."/>
            <person name="Wang X."/>
            <person name="Sun T."/>
            <person name="Guo L."/>
            <person name="Liang H."/>
            <person name="Lu P."/>
            <person name="Wu Y."/>
            <person name="Zhang Z."/>
            <person name="Ro D.K."/>
            <person name="Shang Y."/>
            <person name="Huang S."/>
            <person name="Yan J."/>
        </authorList>
    </citation>
    <scope>NUCLEOTIDE SEQUENCE [LARGE SCALE GENOMIC DNA]</scope>
    <source>
        <strain evidence="2">Ta-2019</strain>
    </source>
</reference>
<feature type="compositionally biased region" description="Basic and acidic residues" evidence="1">
    <location>
        <begin position="1"/>
        <end position="15"/>
    </location>
</feature>
<organism evidence="2 3">
    <name type="scientific">Taxus chinensis</name>
    <name type="common">Chinese yew</name>
    <name type="synonym">Taxus wallichiana var. chinensis</name>
    <dbReference type="NCBI Taxonomy" id="29808"/>
    <lineage>
        <taxon>Eukaryota</taxon>
        <taxon>Viridiplantae</taxon>
        <taxon>Streptophyta</taxon>
        <taxon>Embryophyta</taxon>
        <taxon>Tracheophyta</taxon>
        <taxon>Spermatophyta</taxon>
        <taxon>Pinopsida</taxon>
        <taxon>Pinidae</taxon>
        <taxon>Conifers II</taxon>
        <taxon>Cupressales</taxon>
        <taxon>Taxaceae</taxon>
        <taxon>Taxus</taxon>
    </lineage>
</organism>
<evidence type="ECO:0000313" key="2">
    <source>
        <dbReference type="EMBL" id="KAH9324058.1"/>
    </source>
</evidence>
<comment type="caution">
    <text evidence="2">The sequence shown here is derived from an EMBL/GenBank/DDBJ whole genome shotgun (WGS) entry which is preliminary data.</text>
</comment>
<dbReference type="Proteomes" id="UP000824469">
    <property type="component" value="Unassembled WGS sequence"/>
</dbReference>
<dbReference type="AlphaFoldDB" id="A0AA38GLQ1"/>
<protein>
    <submittedName>
        <fullName evidence="2">Uncharacterized protein</fullName>
    </submittedName>
</protein>
<sequence>MRGGEPRGLVEENRQRRGSKRTQDAGNAGQKLAEETPNNAMHNRSSARKHNSAMQKCYVQKKHSEQTGHMHKATSAKA</sequence>
<name>A0AA38GLQ1_TAXCH</name>
<feature type="compositionally biased region" description="Basic residues" evidence="1">
    <location>
        <begin position="69"/>
        <end position="78"/>
    </location>
</feature>
<proteinExistence type="predicted"/>
<feature type="non-terminal residue" evidence="2">
    <location>
        <position position="78"/>
    </location>
</feature>
<feature type="region of interest" description="Disordered" evidence="1">
    <location>
        <begin position="1"/>
        <end position="78"/>
    </location>
</feature>
<evidence type="ECO:0000313" key="3">
    <source>
        <dbReference type="Proteomes" id="UP000824469"/>
    </source>
</evidence>
<keyword evidence="3" id="KW-1185">Reference proteome</keyword>
<dbReference type="EMBL" id="JAHRHJ020000002">
    <property type="protein sequence ID" value="KAH9324058.1"/>
    <property type="molecule type" value="Genomic_DNA"/>
</dbReference>
<evidence type="ECO:0000256" key="1">
    <source>
        <dbReference type="SAM" id="MobiDB-lite"/>
    </source>
</evidence>
<accession>A0AA38GLQ1</accession>